<keyword evidence="1" id="KW-0812">Transmembrane</keyword>
<evidence type="ECO:0000313" key="3">
    <source>
        <dbReference type="Proteomes" id="UP001209540"/>
    </source>
</evidence>
<feature type="transmembrane region" description="Helical" evidence="1">
    <location>
        <begin position="12"/>
        <end position="34"/>
    </location>
</feature>
<keyword evidence="1" id="KW-1133">Transmembrane helix</keyword>
<keyword evidence="1" id="KW-0472">Membrane</keyword>
<reference evidence="2" key="1">
    <citation type="journal article" date="2022" name="IScience">
        <title>Evolution of zygomycete secretomes and the origins of terrestrial fungal ecologies.</title>
        <authorList>
            <person name="Chang Y."/>
            <person name="Wang Y."/>
            <person name="Mondo S."/>
            <person name="Ahrendt S."/>
            <person name="Andreopoulos W."/>
            <person name="Barry K."/>
            <person name="Beard J."/>
            <person name="Benny G.L."/>
            <person name="Blankenship S."/>
            <person name="Bonito G."/>
            <person name="Cuomo C."/>
            <person name="Desiro A."/>
            <person name="Gervers K.A."/>
            <person name="Hundley H."/>
            <person name="Kuo A."/>
            <person name="LaButti K."/>
            <person name="Lang B.F."/>
            <person name="Lipzen A."/>
            <person name="O'Donnell K."/>
            <person name="Pangilinan J."/>
            <person name="Reynolds N."/>
            <person name="Sandor L."/>
            <person name="Smith M.E."/>
            <person name="Tsang A."/>
            <person name="Grigoriev I.V."/>
            <person name="Stajich J.E."/>
            <person name="Spatafora J.W."/>
        </authorList>
    </citation>
    <scope>NUCLEOTIDE SEQUENCE</scope>
    <source>
        <strain evidence="2">RSA 2281</strain>
    </source>
</reference>
<keyword evidence="3" id="KW-1185">Reference proteome</keyword>
<evidence type="ECO:0000313" key="2">
    <source>
        <dbReference type="EMBL" id="KAI9275959.1"/>
    </source>
</evidence>
<reference evidence="2" key="2">
    <citation type="submission" date="2023-02" db="EMBL/GenBank/DDBJ databases">
        <authorList>
            <consortium name="DOE Joint Genome Institute"/>
            <person name="Mondo S.J."/>
            <person name="Chang Y."/>
            <person name="Wang Y."/>
            <person name="Ahrendt S."/>
            <person name="Andreopoulos W."/>
            <person name="Barry K."/>
            <person name="Beard J."/>
            <person name="Benny G.L."/>
            <person name="Blankenship S."/>
            <person name="Bonito G."/>
            <person name="Cuomo C."/>
            <person name="Desiro A."/>
            <person name="Gervers K.A."/>
            <person name="Hundley H."/>
            <person name="Kuo A."/>
            <person name="LaButti K."/>
            <person name="Lang B.F."/>
            <person name="Lipzen A."/>
            <person name="O'Donnell K."/>
            <person name="Pangilinan J."/>
            <person name="Reynolds N."/>
            <person name="Sandor L."/>
            <person name="Smith M.W."/>
            <person name="Tsang A."/>
            <person name="Grigoriev I.V."/>
            <person name="Stajich J.E."/>
            <person name="Spatafora J.W."/>
        </authorList>
    </citation>
    <scope>NUCLEOTIDE SEQUENCE</scope>
    <source>
        <strain evidence="2">RSA 2281</strain>
    </source>
</reference>
<protein>
    <submittedName>
        <fullName evidence="2">Uncharacterized protein</fullName>
    </submittedName>
</protein>
<proteinExistence type="predicted"/>
<accession>A0AAD5KNK5</accession>
<evidence type="ECO:0000256" key="1">
    <source>
        <dbReference type="SAM" id="Phobius"/>
    </source>
</evidence>
<dbReference type="AlphaFoldDB" id="A0AAD5KNK5"/>
<comment type="caution">
    <text evidence="2">The sequence shown here is derived from an EMBL/GenBank/DDBJ whole genome shotgun (WGS) entry which is preliminary data.</text>
</comment>
<feature type="transmembrane region" description="Helical" evidence="1">
    <location>
        <begin position="40"/>
        <end position="59"/>
    </location>
</feature>
<gene>
    <name evidence="2" type="ORF">BDA99DRAFT_496977</name>
</gene>
<dbReference type="EMBL" id="JAIXMP010000003">
    <property type="protein sequence ID" value="KAI9275959.1"/>
    <property type="molecule type" value="Genomic_DNA"/>
</dbReference>
<organism evidence="2 3">
    <name type="scientific">Phascolomyces articulosus</name>
    <dbReference type="NCBI Taxonomy" id="60185"/>
    <lineage>
        <taxon>Eukaryota</taxon>
        <taxon>Fungi</taxon>
        <taxon>Fungi incertae sedis</taxon>
        <taxon>Mucoromycota</taxon>
        <taxon>Mucoromycotina</taxon>
        <taxon>Mucoromycetes</taxon>
        <taxon>Mucorales</taxon>
        <taxon>Lichtheimiaceae</taxon>
        <taxon>Phascolomyces</taxon>
    </lineage>
</organism>
<name>A0AAD5KNK5_9FUNG</name>
<dbReference type="Proteomes" id="UP001209540">
    <property type="component" value="Unassembled WGS sequence"/>
</dbReference>
<sequence length="70" mass="8315">MIVNEKATKVIRIIISSHHFLSIYTCLATIVFFIVYNIRFLYTVTVVISSCFYYFKFMFKRTTNSRQNDG</sequence>